<evidence type="ECO:0000313" key="2">
    <source>
        <dbReference type="Proteomes" id="UP000694251"/>
    </source>
</evidence>
<keyword evidence="2" id="KW-1185">Reference proteome</keyword>
<dbReference type="AlphaFoldDB" id="A0A8T2BMZ5"/>
<dbReference type="Proteomes" id="UP000694251">
    <property type="component" value="Chromosome 7"/>
</dbReference>
<sequence>MRWAYEEGVNMVVKSFKKEILEENLKIFDWSLTEDEKQRISTEISQSRIVDGEVYISEKGPIKSVAEMWDGEI</sequence>
<dbReference type="OrthoDB" id="416253at2759"/>
<organism evidence="1 2">
    <name type="scientific">Arabidopsis suecica</name>
    <name type="common">Swedish thale-cress</name>
    <name type="synonym">Cardaminopsis suecica</name>
    <dbReference type="NCBI Taxonomy" id="45249"/>
    <lineage>
        <taxon>Eukaryota</taxon>
        <taxon>Viridiplantae</taxon>
        <taxon>Streptophyta</taxon>
        <taxon>Embryophyta</taxon>
        <taxon>Tracheophyta</taxon>
        <taxon>Spermatophyta</taxon>
        <taxon>Magnoliopsida</taxon>
        <taxon>eudicotyledons</taxon>
        <taxon>Gunneridae</taxon>
        <taxon>Pentapetalae</taxon>
        <taxon>rosids</taxon>
        <taxon>malvids</taxon>
        <taxon>Brassicales</taxon>
        <taxon>Brassicaceae</taxon>
        <taxon>Camelineae</taxon>
        <taxon>Arabidopsis</taxon>
    </lineage>
</organism>
<reference evidence="1 2" key="1">
    <citation type="submission" date="2020-12" db="EMBL/GenBank/DDBJ databases">
        <title>Concerted genomic and epigenomic changes stabilize Arabidopsis allopolyploids.</title>
        <authorList>
            <person name="Chen Z."/>
        </authorList>
    </citation>
    <scope>NUCLEOTIDE SEQUENCE [LARGE SCALE GENOMIC DNA]</scope>
    <source>
        <strain evidence="1">As9502</strain>
        <tissue evidence="1">Leaf</tissue>
    </source>
</reference>
<dbReference type="EMBL" id="JAEFBJ010000007">
    <property type="protein sequence ID" value="KAG7588225.1"/>
    <property type="molecule type" value="Genomic_DNA"/>
</dbReference>
<gene>
    <name evidence="1" type="ORF">ISN44_As07g005670</name>
</gene>
<accession>A0A8T2BMZ5</accession>
<comment type="caution">
    <text evidence="1">The sequence shown here is derived from an EMBL/GenBank/DDBJ whole genome shotgun (WGS) entry which is preliminary data.</text>
</comment>
<protein>
    <submittedName>
        <fullName evidence="1">NADP-dependent oxidoreductase domain superfamily</fullName>
    </submittedName>
</protein>
<name>A0A8T2BMZ5_ARASU</name>
<evidence type="ECO:0000313" key="1">
    <source>
        <dbReference type="EMBL" id="KAG7588225.1"/>
    </source>
</evidence>
<proteinExistence type="predicted"/>